<comment type="caution">
    <text evidence="2">The sequence shown here is derived from an EMBL/GenBank/DDBJ whole genome shotgun (WGS) entry which is preliminary data.</text>
</comment>
<gene>
    <name evidence="2" type="ORF">GCM10022291_12530</name>
</gene>
<proteinExistence type="predicted"/>
<feature type="transmembrane region" description="Helical" evidence="1">
    <location>
        <begin position="163"/>
        <end position="180"/>
    </location>
</feature>
<dbReference type="EMBL" id="BAABCA010000002">
    <property type="protein sequence ID" value="GAA4234035.1"/>
    <property type="molecule type" value="Genomic_DNA"/>
</dbReference>
<feature type="transmembrane region" description="Helical" evidence="1">
    <location>
        <begin position="108"/>
        <end position="130"/>
    </location>
</feature>
<feature type="transmembrane region" description="Helical" evidence="1">
    <location>
        <begin position="5"/>
        <end position="24"/>
    </location>
</feature>
<evidence type="ECO:0000256" key="1">
    <source>
        <dbReference type="SAM" id="Phobius"/>
    </source>
</evidence>
<dbReference type="Proteomes" id="UP001501496">
    <property type="component" value="Unassembled WGS sequence"/>
</dbReference>
<keyword evidence="1" id="KW-0812">Transmembrane</keyword>
<accession>A0ABP8C5I4</accession>
<keyword evidence="1" id="KW-1133">Transmembrane helix</keyword>
<dbReference type="RefSeq" id="WP_344787268.1">
    <property type="nucleotide sequence ID" value="NZ_BAABCA010000002.1"/>
</dbReference>
<evidence type="ECO:0000313" key="3">
    <source>
        <dbReference type="Proteomes" id="UP001501496"/>
    </source>
</evidence>
<evidence type="ECO:0008006" key="4">
    <source>
        <dbReference type="Google" id="ProtNLM"/>
    </source>
</evidence>
<feature type="transmembrane region" description="Helical" evidence="1">
    <location>
        <begin position="71"/>
        <end position="96"/>
    </location>
</feature>
<name>A0ABP8C5I4_9FLAO</name>
<keyword evidence="3" id="KW-1185">Reference proteome</keyword>
<sequence length="192" mass="21533">MNKFFVLIIILIIAPFLGGIYGILHDQITYTISEEYYSKFKFVQFGLDNWGLGYNISSTKTPEIKLHNPRIGAAIVGFLSTWWVGLCIGVFLGVVGFIQKSGKNMFKVVFKSFLFTIAIAFLTGVIGLIYGKLVVVKGNINWFIPDNLIDIDAFLMVGSMHNFSYLGGVLGLVFGIYYSFKQKVKLNRDTVN</sequence>
<protein>
    <recommendedName>
        <fullName evidence="4">Signal peptide-containing protein</fullName>
    </recommendedName>
</protein>
<reference evidence="3" key="1">
    <citation type="journal article" date="2019" name="Int. J. Syst. Evol. Microbiol.">
        <title>The Global Catalogue of Microorganisms (GCM) 10K type strain sequencing project: providing services to taxonomists for standard genome sequencing and annotation.</title>
        <authorList>
            <consortium name="The Broad Institute Genomics Platform"/>
            <consortium name="The Broad Institute Genome Sequencing Center for Infectious Disease"/>
            <person name="Wu L."/>
            <person name="Ma J."/>
        </authorList>
    </citation>
    <scope>NUCLEOTIDE SEQUENCE [LARGE SCALE GENOMIC DNA]</scope>
    <source>
        <strain evidence="3">JCM 17630</strain>
    </source>
</reference>
<organism evidence="2 3">
    <name type="scientific">Postechiella marina</name>
    <dbReference type="NCBI Taxonomy" id="943941"/>
    <lineage>
        <taxon>Bacteria</taxon>
        <taxon>Pseudomonadati</taxon>
        <taxon>Bacteroidota</taxon>
        <taxon>Flavobacteriia</taxon>
        <taxon>Flavobacteriales</taxon>
        <taxon>Flavobacteriaceae</taxon>
        <taxon>Postechiella</taxon>
    </lineage>
</organism>
<keyword evidence="1" id="KW-0472">Membrane</keyword>
<evidence type="ECO:0000313" key="2">
    <source>
        <dbReference type="EMBL" id="GAA4234035.1"/>
    </source>
</evidence>